<keyword evidence="2" id="KW-1185">Reference proteome</keyword>
<evidence type="ECO:0000313" key="1">
    <source>
        <dbReference type="EMBL" id="MEH0633780.1"/>
    </source>
</evidence>
<dbReference type="Proteomes" id="UP001310290">
    <property type="component" value="Unassembled WGS sequence"/>
</dbReference>
<dbReference type="RefSeq" id="WP_334658360.1">
    <property type="nucleotide sequence ID" value="NZ_JARULZ010000001.1"/>
</dbReference>
<name>A0ABU8AJE7_9ACTN</name>
<sequence length="165" mass="16955">MTSTSAETRPFRPADLGTLVVMAWSGEAPDGDMPYLLAYTLGDGRNGPEGSTAAVADLLTGLGLSIGEKVVDGAAHPSLPVTLLVEAGQAVVTLPQLNAQCPAPPEWLAAVGTRGFAYLLFATRPWPEARPGMPVEPAALAAFAGDPETLTSAAHVLLPARSLRG</sequence>
<evidence type="ECO:0000313" key="2">
    <source>
        <dbReference type="Proteomes" id="UP001310290"/>
    </source>
</evidence>
<dbReference type="InterPro" id="IPR045993">
    <property type="entry name" value="DUF5949"/>
</dbReference>
<reference evidence="1" key="1">
    <citation type="submission" date="2023-04" db="EMBL/GenBank/DDBJ databases">
        <title>Genomic diversity of scab-causing Streptomyces spp. in the province of Quebec, Canada.</title>
        <authorList>
            <person name="Biessy A."/>
            <person name="Cadieux M."/>
            <person name="Ciotola M."/>
            <person name="Filion M."/>
        </authorList>
    </citation>
    <scope>NUCLEOTIDE SEQUENCE</scope>
    <source>
        <strain evidence="1">B21-115</strain>
    </source>
</reference>
<gene>
    <name evidence="1" type="ORF">QBA35_10465</name>
</gene>
<proteinExistence type="predicted"/>
<dbReference type="EMBL" id="JARULZ010000001">
    <property type="protein sequence ID" value="MEH0633780.1"/>
    <property type="molecule type" value="Genomic_DNA"/>
</dbReference>
<organism evidence="1 2">
    <name type="scientific">Streptomyces bottropensis</name>
    <dbReference type="NCBI Taxonomy" id="42235"/>
    <lineage>
        <taxon>Bacteria</taxon>
        <taxon>Bacillati</taxon>
        <taxon>Actinomycetota</taxon>
        <taxon>Actinomycetes</taxon>
        <taxon>Kitasatosporales</taxon>
        <taxon>Streptomycetaceae</taxon>
        <taxon>Streptomyces</taxon>
    </lineage>
</organism>
<accession>A0ABU8AJE7</accession>
<dbReference type="Pfam" id="PF19374">
    <property type="entry name" value="DUF5949"/>
    <property type="match status" value="1"/>
</dbReference>
<comment type="caution">
    <text evidence="1">The sequence shown here is derived from an EMBL/GenBank/DDBJ whole genome shotgun (WGS) entry which is preliminary data.</text>
</comment>
<protein>
    <submittedName>
        <fullName evidence="1">DUF5949 family protein</fullName>
    </submittedName>
</protein>